<accession>A0ABP7VJP7</accession>
<feature type="transmembrane region" description="Helical" evidence="1">
    <location>
        <begin position="85"/>
        <end position="103"/>
    </location>
</feature>
<name>A0ABP7VJP7_9FLAO</name>
<dbReference type="Proteomes" id="UP001500367">
    <property type="component" value="Unassembled WGS sequence"/>
</dbReference>
<evidence type="ECO:0000313" key="2">
    <source>
        <dbReference type="EMBL" id="GAA4068277.1"/>
    </source>
</evidence>
<keyword evidence="1" id="KW-0812">Transmembrane</keyword>
<comment type="caution">
    <text evidence="2">The sequence shown here is derived from an EMBL/GenBank/DDBJ whole genome shotgun (WGS) entry which is preliminary data.</text>
</comment>
<dbReference type="InterPro" id="IPR025962">
    <property type="entry name" value="SdpI/YhfL"/>
</dbReference>
<protein>
    <submittedName>
        <fullName evidence="2">SdpC immunity protein SpdL</fullName>
    </submittedName>
</protein>
<reference evidence="3" key="1">
    <citation type="journal article" date="2019" name="Int. J. Syst. Evol. Microbiol.">
        <title>The Global Catalogue of Microorganisms (GCM) 10K type strain sequencing project: providing services to taxonomists for standard genome sequencing and annotation.</title>
        <authorList>
            <consortium name="The Broad Institute Genomics Platform"/>
            <consortium name="The Broad Institute Genome Sequencing Center for Infectious Disease"/>
            <person name="Wu L."/>
            <person name="Ma J."/>
        </authorList>
    </citation>
    <scope>NUCLEOTIDE SEQUENCE [LARGE SCALE GENOMIC DNA]</scope>
    <source>
        <strain evidence="3">JCM 17069</strain>
    </source>
</reference>
<dbReference type="EMBL" id="BAABCT010000002">
    <property type="protein sequence ID" value="GAA4068277.1"/>
    <property type="molecule type" value="Genomic_DNA"/>
</dbReference>
<organism evidence="2 3">
    <name type="scientific">Flavobacterium cheonanense</name>
    <dbReference type="NCBI Taxonomy" id="706183"/>
    <lineage>
        <taxon>Bacteria</taxon>
        <taxon>Pseudomonadati</taxon>
        <taxon>Bacteroidota</taxon>
        <taxon>Flavobacteriia</taxon>
        <taxon>Flavobacteriales</taxon>
        <taxon>Flavobacteriaceae</taxon>
        <taxon>Flavobacterium</taxon>
    </lineage>
</organism>
<gene>
    <name evidence="2" type="primary">spdL</name>
    <name evidence="2" type="ORF">GCM10022389_11740</name>
</gene>
<proteinExistence type="predicted"/>
<evidence type="ECO:0000313" key="3">
    <source>
        <dbReference type="Proteomes" id="UP001500367"/>
    </source>
</evidence>
<evidence type="ECO:0000256" key="1">
    <source>
        <dbReference type="SAM" id="Phobius"/>
    </source>
</evidence>
<keyword evidence="1" id="KW-1133">Transmembrane helix</keyword>
<sequence length="116" mass="13718">MFNLDNIMHLSAFVSIVFLITGFIMYKFPPKKINYLYGYRTNASMKSQERWDFSQKYSSIQMIFTAIKLFIVSLILPWFNESFKTNIFLQIVIVIVAAGFMFYKIEKAIKINFPNE</sequence>
<feature type="transmembrane region" description="Helical" evidence="1">
    <location>
        <begin position="6"/>
        <end position="26"/>
    </location>
</feature>
<dbReference type="Pfam" id="PF13630">
    <property type="entry name" value="SdpI"/>
    <property type="match status" value="1"/>
</dbReference>
<keyword evidence="3" id="KW-1185">Reference proteome</keyword>
<feature type="transmembrane region" description="Helical" evidence="1">
    <location>
        <begin position="60"/>
        <end position="79"/>
    </location>
</feature>
<keyword evidence="1" id="KW-0472">Membrane</keyword>